<dbReference type="Pfam" id="PF00072">
    <property type="entry name" value="Response_reg"/>
    <property type="match status" value="2"/>
</dbReference>
<dbReference type="InterPro" id="IPR003018">
    <property type="entry name" value="GAF"/>
</dbReference>
<dbReference type="GO" id="GO:0000155">
    <property type="term" value="F:phosphorelay sensor kinase activity"/>
    <property type="evidence" value="ECO:0007669"/>
    <property type="project" value="InterPro"/>
</dbReference>
<evidence type="ECO:0000259" key="20">
    <source>
        <dbReference type="PROSITE" id="PS50109"/>
    </source>
</evidence>
<sequence>MCFPEGGTVVTHLAEPIQEEQRLAALRRYQILDTPPEHDFDDLVKLAAALCAVQFALIGLMDRNRLWVKACIGLKIIELPREHTFSNYALTHPHEVMVISDARNDPRFDRHPLVMGEPFLRFYAGVPLVTGDGFALGTLCVFDTTPQVLPSLQRDTLRSLAHQVVMHLEQRWQIRQLKEAVAARETSERHAQRLVTELQRQARTLRLLDQVRDLMAQELELAAVLRAIVEALAHVFGFHFVSVYLLEGDKLRLQHQVGCEYPLTLVKLREGALGRVARTGQPLLLADVRRDPDYLRLNPAVVSAVMVPLCVQGAVVGVLKVETTQVGTLGQADLALLVALSDQASLAIERARLHDDLHARLQETLLLNRILTAVASANNRVEVLNLACAELARVLNLPQAACALLDEEQTELTVVSEYRAPGRPSGLGAAIPLAGNPLTEQVFREREPVQVADTLVDPRTAATSELFTRRGTRAILILPLIVHDSVIGTIGLDALNPRVFTQAEIALAKRIALAIGPALENVQLTLALRVELVERSRTESALREAKEVAEAATRAKSEFLANMSHEIRTPMNAVIGMTGLLLDTPLSHEQREFAETIRTSGDALLTIINDILDFSKIESGKLELEQAPFNLRDCVEAALDLVAARASEKGLDLAYMIASDLPHALVGDVTRIRQILVNLINNAVKFTLAGEVVLAVAQEARSNGLHHLLFSVRDTGIGIPPERMDRLFHAFSQVDASTTRQFGGTGLGLAISRRLCELMGGRMWCESEVGKGTTFFFTLAASAALHQPPRSYQRGSVPQLTGKRLFVVDDNATNRQILTMQAEGWGMRVRTSASAYEVLAWLKRGDPCDIAILDMQMPEMDGAQLAAAICDGSLPQHPPLVLLTSLGRREEDVRTGHFAATLTKPVKPSQLYNVLLDVLTGTTSHRTAPVVTTPAFDATMAERLPLRILLAEDNLINQKVAIRTLGRLGYRADVAANGLEVLEALARQPYDLVLMDVQMPELDGLEASRRIARELPPARRPYIIAMTANAMQGDRELCLAAGMDDYISKPVRVDDLVAALAQSGASKSAAPCVNPAPVLVDPATLDAIRDGLGDGDGAIVLELGQLFLQETPKQMQELQQALATNNVHDATRVVHTLKSSSAMIGAGALAAKSGELEQLARQGDLVAVSLQLDSFCQLIRATMAALDTLLPNYRG</sequence>
<feature type="modified residue" description="4-aspartylphosphate" evidence="19">
    <location>
        <position position="854"/>
    </location>
</feature>
<dbReference type="SUPFAM" id="SSF52172">
    <property type="entry name" value="CheY-like"/>
    <property type="match status" value="2"/>
</dbReference>
<dbReference type="InterPro" id="IPR001789">
    <property type="entry name" value="Sig_transdc_resp-reg_receiver"/>
</dbReference>
<evidence type="ECO:0000256" key="8">
    <source>
        <dbReference type="ARBA" id="ARBA00022692"/>
    </source>
</evidence>
<dbReference type="SUPFAM" id="SSF55874">
    <property type="entry name" value="ATPase domain of HSP90 chaperone/DNA topoisomerase II/histidine kinase"/>
    <property type="match status" value="1"/>
</dbReference>
<keyword evidence="10" id="KW-0418">Kinase</keyword>
<dbReference type="SMART" id="SM00387">
    <property type="entry name" value="HATPase_c"/>
    <property type="match status" value="1"/>
</dbReference>
<evidence type="ECO:0000256" key="14">
    <source>
        <dbReference type="ARBA" id="ARBA00023136"/>
    </source>
</evidence>
<keyword evidence="9" id="KW-0547">Nucleotide-binding</keyword>
<evidence type="ECO:0000313" key="23">
    <source>
        <dbReference type="EMBL" id="RRR68383.1"/>
    </source>
</evidence>
<evidence type="ECO:0000256" key="15">
    <source>
        <dbReference type="ARBA" id="ARBA00064003"/>
    </source>
</evidence>
<evidence type="ECO:0000256" key="19">
    <source>
        <dbReference type="PROSITE-ProRule" id="PRU00169"/>
    </source>
</evidence>
<dbReference type="InterPro" id="IPR029016">
    <property type="entry name" value="GAF-like_dom_sf"/>
</dbReference>
<evidence type="ECO:0000256" key="9">
    <source>
        <dbReference type="ARBA" id="ARBA00022741"/>
    </source>
</evidence>
<keyword evidence="11" id="KW-0067">ATP-binding</keyword>
<dbReference type="GO" id="GO:0005886">
    <property type="term" value="C:plasma membrane"/>
    <property type="evidence" value="ECO:0007669"/>
    <property type="project" value="UniProtKB-SubCell"/>
</dbReference>
<dbReference type="InterPro" id="IPR011006">
    <property type="entry name" value="CheY-like_superfamily"/>
</dbReference>
<feature type="modified residue" description="Phosphohistidine" evidence="18">
    <location>
        <position position="1135"/>
    </location>
</feature>
<dbReference type="Pfam" id="PF01590">
    <property type="entry name" value="GAF"/>
    <property type="match status" value="1"/>
</dbReference>
<evidence type="ECO:0000256" key="18">
    <source>
        <dbReference type="PROSITE-ProRule" id="PRU00110"/>
    </source>
</evidence>
<reference evidence="23 24" key="1">
    <citation type="submission" date="2018-12" db="EMBL/GenBank/DDBJ databases">
        <title>Genome Sequence of Candidatus Viridilinea halotolerans isolated from saline sulfide-rich spring.</title>
        <authorList>
            <person name="Grouzdev D.S."/>
            <person name="Burganskaya E.I."/>
            <person name="Krutkina M.S."/>
            <person name="Sukhacheva M.V."/>
            <person name="Gorlenko V.M."/>
        </authorList>
    </citation>
    <scope>NUCLEOTIDE SEQUENCE [LARGE SCALE GENOMIC DNA]</scope>
    <source>
        <strain evidence="23">Chok-6</strain>
    </source>
</reference>
<dbReference type="InterPro" id="IPR036097">
    <property type="entry name" value="HisK_dim/P_sf"/>
</dbReference>
<evidence type="ECO:0000259" key="22">
    <source>
        <dbReference type="PROSITE" id="PS50894"/>
    </source>
</evidence>
<dbReference type="Proteomes" id="UP000280307">
    <property type="component" value="Unassembled WGS sequence"/>
</dbReference>
<keyword evidence="5" id="KW-1003">Cell membrane</keyword>
<evidence type="ECO:0000256" key="4">
    <source>
        <dbReference type="ARBA" id="ARBA00012438"/>
    </source>
</evidence>
<dbReference type="Gene3D" id="3.30.565.10">
    <property type="entry name" value="Histidine kinase-like ATPase, C-terminal domain"/>
    <property type="match status" value="1"/>
</dbReference>
<dbReference type="InterPro" id="IPR036641">
    <property type="entry name" value="HPT_dom_sf"/>
</dbReference>
<gene>
    <name evidence="23" type="ORF">EI684_17685</name>
</gene>
<evidence type="ECO:0000256" key="13">
    <source>
        <dbReference type="ARBA" id="ARBA00023012"/>
    </source>
</evidence>
<dbReference type="PROSITE" id="PS50110">
    <property type="entry name" value="RESPONSE_REGULATORY"/>
    <property type="match status" value="2"/>
</dbReference>
<dbReference type="SMART" id="SM00388">
    <property type="entry name" value="HisKA"/>
    <property type="match status" value="1"/>
</dbReference>
<evidence type="ECO:0000256" key="7">
    <source>
        <dbReference type="ARBA" id="ARBA00022679"/>
    </source>
</evidence>
<keyword evidence="6 19" id="KW-0597">Phosphoprotein</keyword>
<accession>A0A426TTV7</accession>
<dbReference type="Gene3D" id="1.20.120.160">
    <property type="entry name" value="HPT domain"/>
    <property type="match status" value="1"/>
</dbReference>
<keyword evidence="12" id="KW-1133">Transmembrane helix</keyword>
<comment type="caution">
    <text evidence="23">The sequence shown here is derived from an EMBL/GenBank/DDBJ whole genome shotgun (WGS) entry which is preliminary data.</text>
</comment>
<dbReference type="EMBL" id="RSAS01000725">
    <property type="protein sequence ID" value="RRR68383.1"/>
    <property type="molecule type" value="Genomic_DNA"/>
</dbReference>
<dbReference type="AlphaFoldDB" id="A0A426TTV7"/>
<evidence type="ECO:0000256" key="5">
    <source>
        <dbReference type="ARBA" id="ARBA00022475"/>
    </source>
</evidence>
<keyword evidence="7" id="KW-0808">Transferase</keyword>
<protein>
    <recommendedName>
        <fullName evidence="17">Circadian input-output histidine kinase CikA</fullName>
        <ecNumber evidence="4">2.7.13.3</ecNumber>
    </recommendedName>
    <alternativeName>
        <fullName evidence="16">Sensory/regulatory protein RpfC</fullName>
    </alternativeName>
</protein>
<name>A0A426TTV7_9CHLR</name>
<evidence type="ECO:0000256" key="10">
    <source>
        <dbReference type="ARBA" id="ARBA00022777"/>
    </source>
</evidence>
<evidence type="ECO:0000256" key="1">
    <source>
        <dbReference type="ARBA" id="ARBA00000085"/>
    </source>
</evidence>
<dbReference type="CDD" id="cd00082">
    <property type="entry name" value="HisKA"/>
    <property type="match status" value="1"/>
</dbReference>
<keyword evidence="14" id="KW-0472">Membrane</keyword>
<dbReference type="PANTHER" id="PTHR45339:SF1">
    <property type="entry name" value="HYBRID SIGNAL TRANSDUCTION HISTIDINE KINASE J"/>
    <property type="match status" value="1"/>
</dbReference>
<dbReference type="SUPFAM" id="SSF47384">
    <property type="entry name" value="Homodimeric domain of signal transducing histidine kinase"/>
    <property type="match status" value="1"/>
</dbReference>
<dbReference type="CDD" id="cd17546">
    <property type="entry name" value="REC_hyHK_CKI1_RcsC-like"/>
    <property type="match status" value="1"/>
</dbReference>
<feature type="domain" description="Response regulatory" evidence="21">
    <location>
        <begin position="804"/>
        <end position="919"/>
    </location>
</feature>
<feature type="modified residue" description="4-aspartylphosphate" evidence="19">
    <location>
        <position position="996"/>
    </location>
</feature>
<feature type="domain" description="Response regulatory" evidence="21">
    <location>
        <begin position="947"/>
        <end position="1064"/>
    </location>
</feature>
<dbReference type="Gene3D" id="3.30.450.40">
    <property type="match status" value="3"/>
</dbReference>
<dbReference type="FunFam" id="3.30.565.10:FF:000010">
    <property type="entry name" value="Sensor histidine kinase RcsC"/>
    <property type="match status" value="1"/>
</dbReference>
<dbReference type="InterPro" id="IPR003661">
    <property type="entry name" value="HisK_dim/P_dom"/>
</dbReference>
<evidence type="ECO:0000256" key="3">
    <source>
        <dbReference type="ARBA" id="ARBA00006402"/>
    </source>
</evidence>
<dbReference type="InterPro" id="IPR036890">
    <property type="entry name" value="HATPase_C_sf"/>
</dbReference>
<dbReference type="EC" id="2.7.13.3" evidence="4"/>
<evidence type="ECO:0000256" key="12">
    <source>
        <dbReference type="ARBA" id="ARBA00022989"/>
    </source>
</evidence>
<dbReference type="Pfam" id="PF00512">
    <property type="entry name" value="HisKA"/>
    <property type="match status" value="1"/>
</dbReference>
<dbReference type="SUPFAM" id="SSF47226">
    <property type="entry name" value="Histidine-containing phosphotransfer domain, HPT domain"/>
    <property type="match status" value="1"/>
</dbReference>
<comment type="similarity">
    <text evidence="3">In the N-terminal section; belongs to the phytochrome family.</text>
</comment>
<proteinExistence type="inferred from homology"/>
<evidence type="ECO:0000313" key="24">
    <source>
        <dbReference type="Proteomes" id="UP000280307"/>
    </source>
</evidence>
<dbReference type="Gene3D" id="3.40.50.2300">
    <property type="match status" value="2"/>
</dbReference>
<feature type="domain" description="HPt" evidence="22">
    <location>
        <begin position="1096"/>
        <end position="1193"/>
    </location>
</feature>
<evidence type="ECO:0000256" key="11">
    <source>
        <dbReference type="ARBA" id="ARBA00022840"/>
    </source>
</evidence>
<dbReference type="Pfam" id="PF01627">
    <property type="entry name" value="Hpt"/>
    <property type="match status" value="1"/>
</dbReference>
<dbReference type="PROSITE" id="PS50894">
    <property type="entry name" value="HPT"/>
    <property type="match status" value="1"/>
</dbReference>
<evidence type="ECO:0000256" key="2">
    <source>
        <dbReference type="ARBA" id="ARBA00004651"/>
    </source>
</evidence>
<comment type="subcellular location">
    <subcellularLocation>
        <location evidence="2">Cell membrane</location>
        <topology evidence="2">Multi-pass membrane protein</topology>
    </subcellularLocation>
</comment>
<evidence type="ECO:0000259" key="21">
    <source>
        <dbReference type="PROSITE" id="PS50110"/>
    </source>
</evidence>
<dbReference type="Gene3D" id="1.10.287.130">
    <property type="match status" value="1"/>
</dbReference>
<dbReference type="CDD" id="cd16922">
    <property type="entry name" value="HATPase_EvgS-ArcB-TorS-like"/>
    <property type="match status" value="1"/>
</dbReference>
<dbReference type="Pfam" id="PF02518">
    <property type="entry name" value="HATPase_c"/>
    <property type="match status" value="1"/>
</dbReference>
<dbReference type="PANTHER" id="PTHR45339">
    <property type="entry name" value="HYBRID SIGNAL TRANSDUCTION HISTIDINE KINASE J"/>
    <property type="match status" value="1"/>
</dbReference>
<comment type="subunit">
    <text evidence="15">At low DSF concentrations, interacts with RpfF.</text>
</comment>
<evidence type="ECO:0000256" key="6">
    <source>
        <dbReference type="ARBA" id="ARBA00022553"/>
    </source>
</evidence>
<comment type="catalytic activity">
    <reaction evidence="1">
        <text>ATP + protein L-histidine = ADP + protein N-phospho-L-histidine.</text>
        <dbReference type="EC" id="2.7.13.3"/>
    </reaction>
</comment>
<dbReference type="SMART" id="SM00065">
    <property type="entry name" value="GAF"/>
    <property type="match status" value="3"/>
</dbReference>
<feature type="domain" description="Histidine kinase" evidence="20">
    <location>
        <begin position="562"/>
        <end position="783"/>
    </location>
</feature>
<dbReference type="Pfam" id="PF13185">
    <property type="entry name" value="GAF_2"/>
    <property type="match status" value="2"/>
</dbReference>
<dbReference type="GO" id="GO:0005524">
    <property type="term" value="F:ATP binding"/>
    <property type="evidence" value="ECO:0007669"/>
    <property type="project" value="UniProtKB-KW"/>
</dbReference>
<keyword evidence="8" id="KW-0812">Transmembrane</keyword>
<dbReference type="SMART" id="SM00073">
    <property type="entry name" value="HPT"/>
    <property type="match status" value="1"/>
</dbReference>
<evidence type="ECO:0000256" key="17">
    <source>
        <dbReference type="ARBA" id="ARBA00074306"/>
    </source>
</evidence>
<keyword evidence="13" id="KW-0902">Two-component regulatory system</keyword>
<dbReference type="InterPro" id="IPR003594">
    <property type="entry name" value="HATPase_dom"/>
</dbReference>
<dbReference type="PRINTS" id="PR00344">
    <property type="entry name" value="BCTRLSENSOR"/>
</dbReference>
<dbReference type="SMART" id="SM00448">
    <property type="entry name" value="REC"/>
    <property type="match status" value="2"/>
</dbReference>
<dbReference type="InterPro" id="IPR004358">
    <property type="entry name" value="Sig_transdc_His_kin-like_C"/>
</dbReference>
<evidence type="ECO:0000256" key="16">
    <source>
        <dbReference type="ARBA" id="ARBA00068150"/>
    </source>
</evidence>
<organism evidence="23 24">
    <name type="scientific">Candidatus Viridilinea halotolerans</name>
    <dbReference type="NCBI Taxonomy" id="2491704"/>
    <lineage>
        <taxon>Bacteria</taxon>
        <taxon>Bacillati</taxon>
        <taxon>Chloroflexota</taxon>
        <taxon>Chloroflexia</taxon>
        <taxon>Chloroflexales</taxon>
        <taxon>Chloroflexineae</taxon>
        <taxon>Oscillochloridaceae</taxon>
        <taxon>Candidatus Viridilinea</taxon>
    </lineage>
</organism>
<dbReference type="PROSITE" id="PS50109">
    <property type="entry name" value="HIS_KIN"/>
    <property type="match status" value="1"/>
</dbReference>
<dbReference type="InterPro" id="IPR008207">
    <property type="entry name" value="Sig_transdc_His_kin_Hpt_dom"/>
</dbReference>
<dbReference type="InterPro" id="IPR005467">
    <property type="entry name" value="His_kinase_dom"/>
</dbReference>
<dbReference type="SUPFAM" id="SSF55781">
    <property type="entry name" value="GAF domain-like"/>
    <property type="match status" value="3"/>
</dbReference>
<dbReference type="FunFam" id="1.10.287.130:FF:000002">
    <property type="entry name" value="Two-component osmosensing histidine kinase"/>
    <property type="match status" value="1"/>
</dbReference>